<dbReference type="AlphaFoldDB" id="A0A2M4DIN2"/>
<name>A0A2M4DIN2_ANODA</name>
<keyword evidence="1" id="KW-0812">Transmembrane</keyword>
<keyword evidence="1" id="KW-0472">Membrane</keyword>
<feature type="transmembrane region" description="Helical" evidence="1">
    <location>
        <begin position="137"/>
        <end position="159"/>
    </location>
</feature>
<sequence length="200" mass="21881">MLAACKVSAAGRFFFVAPFALALTCDRTSSCRREKKALEDFDAPPELVSAICCTFFAFVTFFINEACSSRDSFALVAMPALALASCFCSRSASRRNFSCWKRFFNRRSRFWSVLVRSSFDMTSPFGRRCTSSGASKFASLTATGATSSMLIAAVLVRIFSSGTAGRGVKWKFDSASSWAIKLFIMRRISLCSFGSSSSTV</sequence>
<protein>
    <submittedName>
        <fullName evidence="2">Uncharacterized protein</fullName>
    </submittedName>
</protein>
<evidence type="ECO:0000313" key="2">
    <source>
        <dbReference type="EMBL" id="MBW77403.1"/>
    </source>
</evidence>
<dbReference type="EMBL" id="GGFL01013225">
    <property type="protein sequence ID" value="MBW77403.1"/>
    <property type="molecule type" value="Transcribed_RNA"/>
</dbReference>
<accession>A0A2M4DIN2</accession>
<proteinExistence type="predicted"/>
<feature type="transmembrane region" description="Helical" evidence="1">
    <location>
        <begin position="47"/>
        <end position="66"/>
    </location>
</feature>
<evidence type="ECO:0000256" key="1">
    <source>
        <dbReference type="SAM" id="Phobius"/>
    </source>
</evidence>
<organism evidence="2">
    <name type="scientific">Anopheles darlingi</name>
    <name type="common">Mosquito</name>
    <dbReference type="NCBI Taxonomy" id="43151"/>
    <lineage>
        <taxon>Eukaryota</taxon>
        <taxon>Metazoa</taxon>
        <taxon>Ecdysozoa</taxon>
        <taxon>Arthropoda</taxon>
        <taxon>Hexapoda</taxon>
        <taxon>Insecta</taxon>
        <taxon>Pterygota</taxon>
        <taxon>Neoptera</taxon>
        <taxon>Endopterygota</taxon>
        <taxon>Diptera</taxon>
        <taxon>Nematocera</taxon>
        <taxon>Culicoidea</taxon>
        <taxon>Culicidae</taxon>
        <taxon>Anophelinae</taxon>
        <taxon>Anopheles</taxon>
    </lineage>
</organism>
<feature type="transmembrane region" description="Helical" evidence="1">
    <location>
        <begin position="73"/>
        <end position="92"/>
    </location>
</feature>
<reference evidence="2" key="1">
    <citation type="submission" date="2018-01" db="EMBL/GenBank/DDBJ databases">
        <title>An insight into the sialome of Amazonian anophelines.</title>
        <authorList>
            <person name="Ribeiro J.M."/>
            <person name="Scarpassa V."/>
            <person name="Calvo E."/>
        </authorList>
    </citation>
    <scope>NUCLEOTIDE SEQUENCE</scope>
</reference>
<keyword evidence="1" id="KW-1133">Transmembrane helix</keyword>